<dbReference type="Proteomes" id="UP000309016">
    <property type="component" value="Chromosome"/>
</dbReference>
<dbReference type="KEGG" id="afla:FHG64_17375"/>
<dbReference type="AlphaFoldDB" id="A0A5B7X8P2"/>
<dbReference type="InterPro" id="IPR016024">
    <property type="entry name" value="ARM-type_fold"/>
</dbReference>
<dbReference type="EMBL" id="CP040812">
    <property type="protein sequence ID" value="QCY71023.1"/>
    <property type="molecule type" value="Genomic_DNA"/>
</dbReference>
<keyword evidence="3" id="KW-1185">Reference proteome</keyword>
<keyword evidence="1" id="KW-0472">Membrane</keyword>
<gene>
    <name evidence="2" type="ORF">FHG64_17375</name>
</gene>
<keyword evidence="1" id="KW-0812">Transmembrane</keyword>
<evidence type="ECO:0000256" key="1">
    <source>
        <dbReference type="SAM" id="Phobius"/>
    </source>
</evidence>
<dbReference type="RefSeq" id="WP_139067576.1">
    <property type="nucleotide sequence ID" value="NZ_CP040812.1"/>
</dbReference>
<protein>
    <recommendedName>
        <fullName evidence="4">HEAT repeat domain-containing protein</fullName>
    </recommendedName>
</protein>
<name>A0A5B7X8P2_9FLAO</name>
<organism evidence="2 3">
    <name type="scientific">Antarcticibacterium flavum</name>
    <dbReference type="NCBI Taxonomy" id="2058175"/>
    <lineage>
        <taxon>Bacteria</taxon>
        <taxon>Pseudomonadati</taxon>
        <taxon>Bacteroidota</taxon>
        <taxon>Flavobacteriia</taxon>
        <taxon>Flavobacteriales</taxon>
        <taxon>Flavobacteriaceae</taxon>
        <taxon>Antarcticibacterium</taxon>
    </lineage>
</organism>
<evidence type="ECO:0000313" key="3">
    <source>
        <dbReference type="Proteomes" id="UP000309016"/>
    </source>
</evidence>
<dbReference type="SUPFAM" id="SSF48371">
    <property type="entry name" value="ARM repeat"/>
    <property type="match status" value="1"/>
</dbReference>
<feature type="transmembrane region" description="Helical" evidence="1">
    <location>
        <begin position="6"/>
        <end position="30"/>
    </location>
</feature>
<reference evidence="2 3" key="1">
    <citation type="submission" date="2019-06" db="EMBL/GenBank/DDBJ databases">
        <title>Complete genome sequence of Antarcticibacterium flavum KCTC 52984T from an Antarctic marine sediment.</title>
        <authorList>
            <person name="Lee Y.M."/>
            <person name="Shin S.C."/>
        </authorList>
    </citation>
    <scope>NUCLEOTIDE SEQUENCE [LARGE SCALE GENOMIC DNA]</scope>
    <source>
        <strain evidence="2 3">KCTC 52984</strain>
    </source>
</reference>
<sequence length="349" mass="41601">MVASTLVLLIKLLLAFLLGTWLIIGISLVYRKRRTAHLQKLETAFARVTASYLYPLPGEPFDLIEANRSFRKLGIRPSKPRNVQYLVDLMIRTQRSLLGKNYHKLEILYSQIPPYRVSVNKLRSKMWYVKAMGIREIYEMGQKQYIKEITKERNHPNIYVRRESQIAMVVFLGWKSLRFLPYLKREMTLWQQIKVVEKLHDLYPIANLTYLRKGYDSDRPYANELLMRIIRKFDLSSEIGYILKFIDSEKFDTRETAIYCISSFTLNDLQLDLLKSRFFNIPNFEQQVQLLKYIDRTSKNIDLDFFKKLLYEGNDIIKLSTAEILWNHGYIEEVQDFYYRQYDVQPQPA</sequence>
<dbReference type="OrthoDB" id="1454284at2"/>
<proteinExistence type="predicted"/>
<evidence type="ECO:0008006" key="4">
    <source>
        <dbReference type="Google" id="ProtNLM"/>
    </source>
</evidence>
<evidence type="ECO:0000313" key="2">
    <source>
        <dbReference type="EMBL" id="QCY71023.1"/>
    </source>
</evidence>
<accession>A0A5B7X8P2</accession>
<keyword evidence="1" id="KW-1133">Transmembrane helix</keyword>